<comment type="caution">
    <text evidence="1">The sequence shown here is derived from an EMBL/GenBank/DDBJ whole genome shotgun (WGS) entry which is preliminary data.</text>
</comment>
<gene>
    <name evidence="1" type="ORF">AVEN_158913-2_1</name>
</gene>
<organism evidence="1 2">
    <name type="scientific">Araneus ventricosus</name>
    <name type="common">Orbweaver spider</name>
    <name type="synonym">Epeira ventricosa</name>
    <dbReference type="NCBI Taxonomy" id="182803"/>
    <lineage>
        <taxon>Eukaryota</taxon>
        <taxon>Metazoa</taxon>
        <taxon>Ecdysozoa</taxon>
        <taxon>Arthropoda</taxon>
        <taxon>Chelicerata</taxon>
        <taxon>Arachnida</taxon>
        <taxon>Araneae</taxon>
        <taxon>Araneomorphae</taxon>
        <taxon>Entelegynae</taxon>
        <taxon>Araneoidea</taxon>
        <taxon>Araneidae</taxon>
        <taxon>Araneus</taxon>
    </lineage>
</organism>
<dbReference type="PANTHER" id="PTHR46601">
    <property type="entry name" value="ULP_PROTEASE DOMAIN-CONTAINING PROTEIN"/>
    <property type="match status" value="1"/>
</dbReference>
<sequence>HGKGSCKGIGDSIKRLAPCASLQRPYKNKTRTPQQLFEWAVENITKVDFAYSTQEEYAESELFLNSHFDQALAIQGTKQYHAFILETTPTLLVKYFSYDLQDWEKEVSKYPNKLKLEDILGYITTVYERNWWLGYVLQKNEFD</sequence>
<protein>
    <submittedName>
        <fullName evidence="1">Uncharacterized protein</fullName>
    </submittedName>
</protein>
<reference evidence="1 2" key="1">
    <citation type="journal article" date="2019" name="Sci. Rep.">
        <title>Orb-weaving spider Araneus ventricosus genome elucidates the spidroin gene catalogue.</title>
        <authorList>
            <person name="Kono N."/>
            <person name="Nakamura H."/>
            <person name="Ohtoshi R."/>
            <person name="Moran D.A.P."/>
            <person name="Shinohara A."/>
            <person name="Yoshida Y."/>
            <person name="Fujiwara M."/>
            <person name="Mori M."/>
            <person name="Tomita M."/>
            <person name="Arakawa K."/>
        </authorList>
    </citation>
    <scope>NUCLEOTIDE SEQUENCE [LARGE SCALE GENOMIC DNA]</scope>
</reference>
<feature type="non-terminal residue" evidence="1">
    <location>
        <position position="1"/>
    </location>
</feature>
<name>A0A4Y2BCD8_ARAVE</name>
<keyword evidence="2" id="KW-1185">Reference proteome</keyword>
<dbReference type="Proteomes" id="UP000499080">
    <property type="component" value="Unassembled WGS sequence"/>
</dbReference>
<dbReference type="AlphaFoldDB" id="A0A4Y2BCD8"/>
<proteinExistence type="predicted"/>
<evidence type="ECO:0000313" key="1">
    <source>
        <dbReference type="EMBL" id="GBL88784.1"/>
    </source>
</evidence>
<dbReference type="PANTHER" id="PTHR46601:SF1">
    <property type="entry name" value="ADF-H DOMAIN-CONTAINING PROTEIN"/>
    <property type="match status" value="1"/>
</dbReference>
<evidence type="ECO:0000313" key="2">
    <source>
        <dbReference type="Proteomes" id="UP000499080"/>
    </source>
</evidence>
<accession>A0A4Y2BCD8</accession>
<dbReference type="EMBL" id="BGPR01000062">
    <property type="protein sequence ID" value="GBL88784.1"/>
    <property type="molecule type" value="Genomic_DNA"/>
</dbReference>